<evidence type="ECO:0000313" key="7">
    <source>
        <dbReference type="EMBL" id="CAF0811637.1"/>
    </source>
</evidence>
<sequence>MATTFFLRLIFIQVGFTAVTTTTTYSCLSNATCGCSLNSAVLTKIVGGEQAGTDTWGWIVSLRVNNNHICGGSLISSTIVLSAAHCLTSVKSISTLSVNIGSKYLSVIQQQRSISKVYVHKNYNTSTFVNDIAIMQLSTAINLNDRSVALICLPSTATNNVEYPSVGTSVVAIGWGVLSSDSKTPPNTLQQVTLQTFSSTASNCRKSVNNATVQLCAGVQGGGKDTCQGDSGGPLMMFSNRQWNLIGITSYGTGCALPDYPGVYTRVSYYVDWISCFLTKNTSCIKNTVFKQYIFSSSGLRIFYKDITVFFLCLMILQLRLT</sequence>
<dbReference type="InterPro" id="IPR001314">
    <property type="entry name" value="Peptidase_S1A"/>
</dbReference>
<dbReference type="InterPro" id="IPR043504">
    <property type="entry name" value="Peptidase_S1_PA_chymotrypsin"/>
</dbReference>
<dbReference type="GO" id="GO:0004252">
    <property type="term" value="F:serine-type endopeptidase activity"/>
    <property type="evidence" value="ECO:0007669"/>
    <property type="project" value="InterPro"/>
</dbReference>
<proteinExistence type="predicted"/>
<reference evidence="7" key="1">
    <citation type="submission" date="2021-02" db="EMBL/GenBank/DDBJ databases">
        <authorList>
            <person name="Nowell W R."/>
        </authorList>
    </citation>
    <scope>NUCLEOTIDE SEQUENCE</scope>
</reference>
<evidence type="ECO:0000256" key="1">
    <source>
        <dbReference type="ARBA" id="ARBA00004613"/>
    </source>
</evidence>
<dbReference type="EMBL" id="CAJOBB010000328">
    <property type="protein sequence ID" value="CAF3652301.1"/>
    <property type="molecule type" value="Genomic_DNA"/>
</dbReference>
<dbReference type="Proteomes" id="UP000663868">
    <property type="component" value="Unassembled WGS sequence"/>
</dbReference>
<protein>
    <recommendedName>
        <fullName evidence="6">Peptidase S1 domain-containing protein</fullName>
    </recommendedName>
</protein>
<dbReference type="InterPro" id="IPR033116">
    <property type="entry name" value="TRYPSIN_SER"/>
</dbReference>
<keyword evidence="4" id="KW-0645">Protease</keyword>
<dbReference type="GO" id="GO:0006508">
    <property type="term" value="P:proteolysis"/>
    <property type="evidence" value="ECO:0007669"/>
    <property type="project" value="UniProtKB-KW"/>
</dbReference>
<dbReference type="SMART" id="SM00020">
    <property type="entry name" value="Tryp_SPc"/>
    <property type="match status" value="1"/>
</dbReference>
<keyword evidence="2" id="KW-0964">Secreted</keyword>
<dbReference type="Pfam" id="PF00089">
    <property type="entry name" value="Trypsin"/>
    <property type="match status" value="1"/>
</dbReference>
<name>A0A813TIU6_9BILA</name>
<gene>
    <name evidence="7" type="ORF">IZO911_LOCUS7495</name>
    <name evidence="8" type="ORF">KXQ929_LOCUS7820</name>
</gene>
<evidence type="ECO:0000313" key="9">
    <source>
        <dbReference type="Proteomes" id="UP000663860"/>
    </source>
</evidence>
<comment type="caution">
    <text evidence="7">The sequence shown here is derived from an EMBL/GenBank/DDBJ whole genome shotgun (WGS) entry which is preliminary data.</text>
</comment>
<evidence type="ECO:0000256" key="3">
    <source>
        <dbReference type="ARBA" id="ARBA00023157"/>
    </source>
</evidence>
<dbReference type="EMBL" id="CAJNOE010000049">
    <property type="protein sequence ID" value="CAF0811637.1"/>
    <property type="molecule type" value="Genomic_DNA"/>
</dbReference>
<feature type="domain" description="Peptidase S1" evidence="6">
    <location>
        <begin position="45"/>
        <end position="279"/>
    </location>
</feature>
<keyword evidence="4" id="KW-0378">Hydrolase</keyword>
<accession>A0A813TIU6</accession>
<dbReference type="InterPro" id="IPR009003">
    <property type="entry name" value="Peptidase_S1_PA"/>
</dbReference>
<evidence type="ECO:0000313" key="8">
    <source>
        <dbReference type="EMBL" id="CAF3652301.1"/>
    </source>
</evidence>
<comment type="subcellular location">
    <subcellularLocation>
        <location evidence="1">Secreted</location>
    </subcellularLocation>
</comment>
<dbReference type="PANTHER" id="PTHR24252:SF7">
    <property type="entry name" value="HYALIN"/>
    <property type="match status" value="1"/>
</dbReference>
<evidence type="ECO:0000256" key="2">
    <source>
        <dbReference type="ARBA" id="ARBA00022525"/>
    </source>
</evidence>
<dbReference type="InterPro" id="IPR018114">
    <property type="entry name" value="TRYPSIN_HIS"/>
</dbReference>
<dbReference type="FunFam" id="2.40.10.10:FF:000047">
    <property type="entry name" value="Trypsin eta"/>
    <property type="match status" value="1"/>
</dbReference>
<dbReference type="AlphaFoldDB" id="A0A813TIU6"/>
<dbReference type="Gene3D" id="2.40.10.10">
    <property type="entry name" value="Trypsin-like serine proteases"/>
    <property type="match status" value="1"/>
</dbReference>
<dbReference type="PANTHER" id="PTHR24252">
    <property type="entry name" value="ACROSIN-RELATED"/>
    <property type="match status" value="1"/>
</dbReference>
<dbReference type="CDD" id="cd00190">
    <property type="entry name" value="Tryp_SPc"/>
    <property type="match status" value="1"/>
</dbReference>
<dbReference type="GO" id="GO:0051604">
    <property type="term" value="P:protein maturation"/>
    <property type="evidence" value="ECO:0007669"/>
    <property type="project" value="UniProtKB-ARBA"/>
</dbReference>
<evidence type="ECO:0000259" key="6">
    <source>
        <dbReference type="PROSITE" id="PS50240"/>
    </source>
</evidence>
<evidence type="ECO:0000256" key="5">
    <source>
        <dbReference type="SAM" id="SignalP"/>
    </source>
</evidence>
<dbReference type="PROSITE" id="PS00134">
    <property type="entry name" value="TRYPSIN_HIS"/>
    <property type="match status" value="1"/>
</dbReference>
<keyword evidence="5" id="KW-0732">Signal</keyword>
<evidence type="ECO:0000256" key="4">
    <source>
        <dbReference type="RuleBase" id="RU363034"/>
    </source>
</evidence>
<dbReference type="PROSITE" id="PS50240">
    <property type="entry name" value="TRYPSIN_DOM"/>
    <property type="match status" value="1"/>
</dbReference>
<dbReference type="InterPro" id="IPR001254">
    <property type="entry name" value="Trypsin_dom"/>
</dbReference>
<feature type="signal peptide" evidence="5">
    <location>
        <begin position="1"/>
        <end position="17"/>
    </location>
</feature>
<dbReference type="PROSITE" id="PS00135">
    <property type="entry name" value="TRYPSIN_SER"/>
    <property type="match status" value="1"/>
</dbReference>
<dbReference type="GO" id="GO:0005576">
    <property type="term" value="C:extracellular region"/>
    <property type="evidence" value="ECO:0007669"/>
    <property type="project" value="UniProtKB-SubCell"/>
</dbReference>
<dbReference type="SUPFAM" id="SSF50494">
    <property type="entry name" value="Trypsin-like serine proteases"/>
    <property type="match status" value="1"/>
</dbReference>
<dbReference type="Proteomes" id="UP000663860">
    <property type="component" value="Unassembled WGS sequence"/>
</dbReference>
<keyword evidence="4" id="KW-0720">Serine protease</keyword>
<keyword evidence="3" id="KW-1015">Disulfide bond</keyword>
<organism evidence="7 9">
    <name type="scientific">Adineta steineri</name>
    <dbReference type="NCBI Taxonomy" id="433720"/>
    <lineage>
        <taxon>Eukaryota</taxon>
        <taxon>Metazoa</taxon>
        <taxon>Spiralia</taxon>
        <taxon>Gnathifera</taxon>
        <taxon>Rotifera</taxon>
        <taxon>Eurotatoria</taxon>
        <taxon>Bdelloidea</taxon>
        <taxon>Adinetida</taxon>
        <taxon>Adinetidae</taxon>
        <taxon>Adineta</taxon>
    </lineage>
</organism>
<feature type="chain" id="PRO_5035682952" description="Peptidase S1 domain-containing protein" evidence="5">
    <location>
        <begin position="18"/>
        <end position="322"/>
    </location>
</feature>
<dbReference type="PRINTS" id="PR00722">
    <property type="entry name" value="CHYMOTRYPSIN"/>
</dbReference>